<dbReference type="OrthoDB" id="413313at2759"/>
<evidence type="ECO:0000313" key="8">
    <source>
        <dbReference type="Proteomes" id="UP000236161"/>
    </source>
</evidence>
<accession>A0A2H9ZSK9</accession>
<evidence type="ECO:0000256" key="2">
    <source>
        <dbReference type="ARBA" id="ARBA00022692"/>
    </source>
</evidence>
<keyword evidence="4" id="KW-0496">Mitochondrion</keyword>
<dbReference type="STRING" id="1088818.A0A2H9ZSK9"/>
<dbReference type="PANTHER" id="PTHR28234:SF1">
    <property type="entry name" value="NUCLEAR CONTROL OF ATPASE PROTEIN 2"/>
    <property type="match status" value="1"/>
</dbReference>
<dbReference type="EMBL" id="KZ454389">
    <property type="protein sequence ID" value="PKA46274.1"/>
    <property type="molecule type" value="Genomic_DNA"/>
</dbReference>
<evidence type="ECO:0000256" key="4">
    <source>
        <dbReference type="ARBA" id="ARBA00023128"/>
    </source>
</evidence>
<evidence type="ECO:0000256" key="6">
    <source>
        <dbReference type="SAM" id="Phobius"/>
    </source>
</evidence>
<evidence type="ECO:0000256" key="5">
    <source>
        <dbReference type="ARBA" id="ARBA00023136"/>
    </source>
</evidence>
<keyword evidence="5 6" id="KW-0472">Membrane</keyword>
<comment type="subcellular location">
    <subcellularLocation>
        <location evidence="1">Mitochondrion membrane</location>
        <topology evidence="1">Multi-pass membrane protein</topology>
    </subcellularLocation>
</comment>
<dbReference type="InterPro" id="IPR013946">
    <property type="entry name" value="NCA2-like"/>
</dbReference>
<sequence length="601" mass="69622">MASSASENHNSEEGNAKALIYSYSHRIWKAFLNYLPSPDSSLLVKLLNLNSKGISTRSRRPSPGLPLILHRSFISTSKVADEASNVLVILEDIMKNALSNLHKIQKSLTFWQARAEETDYQKIRFMVFNRGPRAFIRESFQMIRRISTDVSPLQYLSHTAADTIFVKTTILRSLQCCLATFLAQVYLVANESREQITENPYNSLPLLLMKIDKLFSKLEESVSHLWEKYSVNNDLFPMESGKSCALLFEKLPSMENEQTQWNDTEIRDAASLIHQNLQRLDSYLSFILSSCQKPNRMTLYWLHYTCGAVGLSVCSLWILRHSSLMGSSDIDNWIQTAKESTISFWEEHVEQPLISIRDELFETFRKRHKGVMESEEVQLTSNSLHRMLLAFSEQIKGQKLLENLTDQEMMEIVMSRYEKEVMHPIQNLISGELAHALLIQIQKLKLDLETAMLELDQILKANEINFALLAALPAFFLSLILLYLIRTWVFQDKGAEGRGRSARIQRRLLLAEVEEWIMQFQAYMEQGLEEDARFMFGMMLYSLDQLCKAVQKHAKEIHEWPRLREDIVKLVKPEVKTDHKLLVVSRMGRLYDCLLPYSKRH</sequence>
<protein>
    <recommendedName>
        <fullName evidence="9">Protein DGS1, mitochondrial</fullName>
    </recommendedName>
</protein>
<feature type="transmembrane region" description="Helical" evidence="6">
    <location>
        <begin position="466"/>
        <end position="485"/>
    </location>
</feature>
<dbReference type="AlphaFoldDB" id="A0A2H9ZSK9"/>
<dbReference type="GO" id="GO:0005741">
    <property type="term" value="C:mitochondrial outer membrane"/>
    <property type="evidence" value="ECO:0007669"/>
    <property type="project" value="TreeGrafter"/>
</dbReference>
<evidence type="ECO:0000256" key="3">
    <source>
        <dbReference type="ARBA" id="ARBA00022989"/>
    </source>
</evidence>
<dbReference type="Pfam" id="PF08637">
    <property type="entry name" value="NCA2"/>
    <property type="match status" value="1"/>
</dbReference>
<dbReference type="Proteomes" id="UP000236161">
    <property type="component" value="Unassembled WGS sequence"/>
</dbReference>
<name>A0A2H9ZSK9_9ASPA</name>
<evidence type="ECO:0000313" key="7">
    <source>
        <dbReference type="EMBL" id="PKA46274.1"/>
    </source>
</evidence>
<keyword evidence="3 6" id="KW-1133">Transmembrane helix</keyword>
<evidence type="ECO:0008006" key="9">
    <source>
        <dbReference type="Google" id="ProtNLM"/>
    </source>
</evidence>
<gene>
    <name evidence="7" type="ORF">AXF42_Ash020025</name>
</gene>
<evidence type="ECO:0000256" key="1">
    <source>
        <dbReference type="ARBA" id="ARBA00004225"/>
    </source>
</evidence>
<keyword evidence="8" id="KW-1185">Reference proteome</keyword>
<dbReference type="PANTHER" id="PTHR28234">
    <property type="entry name" value="NUCLEAR CONTROL OF ATPASE PROTEIN 2"/>
    <property type="match status" value="1"/>
</dbReference>
<keyword evidence="2 6" id="KW-0812">Transmembrane</keyword>
<reference evidence="7 8" key="1">
    <citation type="journal article" date="2017" name="Nature">
        <title>The Apostasia genome and the evolution of orchids.</title>
        <authorList>
            <person name="Zhang G.Q."/>
            <person name="Liu K.W."/>
            <person name="Li Z."/>
            <person name="Lohaus R."/>
            <person name="Hsiao Y.Y."/>
            <person name="Niu S.C."/>
            <person name="Wang J.Y."/>
            <person name="Lin Y.C."/>
            <person name="Xu Q."/>
            <person name="Chen L.J."/>
            <person name="Yoshida K."/>
            <person name="Fujiwara S."/>
            <person name="Wang Z.W."/>
            <person name="Zhang Y.Q."/>
            <person name="Mitsuda N."/>
            <person name="Wang M."/>
            <person name="Liu G.H."/>
            <person name="Pecoraro L."/>
            <person name="Huang H.X."/>
            <person name="Xiao X.J."/>
            <person name="Lin M."/>
            <person name="Wu X.Y."/>
            <person name="Wu W.L."/>
            <person name="Chen Y.Y."/>
            <person name="Chang S.B."/>
            <person name="Sakamoto S."/>
            <person name="Ohme-Takagi M."/>
            <person name="Yagi M."/>
            <person name="Zeng S.J."/>
            <person name="Shen C.Y."/>
            <person name="Yeh C.M."/>
            <person name="Luo Y.B."/>
            <person name="Tsai W.C."/>
            <person name="Van de Peer Y."/>
            <person name="Liu Z.J."/>
        </authorList>
    </citation>
    <scope>NUCLEOTIDE SEQUENCE [LARGE SCALE GENOMIC DNA]</scope>
    <source>
        <strain evidence="8">cv. Shenzhen</strain>
        <tissue evidence="7">Stem</tissue>
    </source>
</reference>
<proteinExistence type="predicted"/>
<organism evidence="7 8">
    <name type="scientific">Apostasia shenzhenica</name>
    <dbReference type="NCBI Taxonomy" id="1088818"/>
    <lineage>
        <taxon>Eukaryota</taxon>
        <taxon>Viridiplantae</taxon>
        <taxon>Streptophyta</taxon>
        <taxon>Embryophyta</taxon>
        <taxon>Tracheophyta</taxon>
        <taxon>Spermatophyta</taxon>
        <taxon>Magnoliopsida</taxon>
        <taxon>Liliopsida</taxon>
        <taxon>Asparagales</taxon>
        <taxon>Orchidaceae</taxon>
        <taxon>Apostasioideae</taxon>
        <taxon>Apostasia</taxon>
    </lineage>
</organism>